<dbReference type="Proteomes" id="UP000095280">
    <property type="component" value="Unplaced"/>
</dbReference>
<evidence type="ECO:0000313" key="3">
    <source>
        <dbReference type="WBParaSite" id="maker-uti_cns_0001989-snap-gene-0.8-mRNA-1"/>
    </source>
</evidence>
<keyword evidence="2" id="KW-1185">Reference proteome</keyword>
<evidence type="ECO:0000256" key="1">
    <source>
        <dbReference type="SAM" id="MobiDB-lite"/>
    </source>
</evidence>
<sequence length="1431" mass="155295">MVRRKYGNLFLFDSCGAVEKKLIWKTALTLTHLRNVEKLQKRRYVIRRDRGGRADNAGDERDVVVPVVALGLPGDHLGDQRRQHQQRSTRAPAPEAPQRHTRGASTRGASTRGASTRGASTRGASTRGASTRGAQRAPAPEAPAERQHQRRQLQRSFRKQKNNYGPSTSSILALLNFCPPSEWVLKSGKRFNAAEKCGLGSEKNDSNTAEETNSCERLPLKRPDNGGEVKPSKDHFARGSVRDRIAGSSVALRFHFIGLKVPFPQDAVVLDKAAQLDSVPNYVVLVDVVYGKQHRFQGLQAALVHDPAADLVLGAGVDHHEAAKVNVARCEDSLRLYWPVVNFSIPTDEVGAAGTAVSRWEFRWCRCPQRGPPSGESRSVGEFIHIPLTALAPPLHNNSKPNLINFVGLASDQVATEAFKSFWKSTSHRRHELSHFCEIQDGDNHWMMFFFVAASEFRGGLRYSTATAAWLAAPRRAAAQRFGRRGARDGGLTRWAPPWPNLRRRNRARRVKRRWLEPVHRHEVPPSDEVIKEPNGKLKVMAVIALLLEVPLTKSEWLLDWDSITDESAGGLQRRLVSTRRNCITRKRALRFTFLFLMLLAFANGLAPEAIWKTEQPNAQMSDSLLYCTLSDSPAPSSSGAMKFRLDSRVVSTNNYVRAVDVSVDHGRLPAVQVEQRAADLREIGASRMHNAHLLAEVSNCQLIQRLAVDKPLQASAVQQLYEHNDCGGLRLSDVQEPDDVGMPQSAQVSLALDSSVDLCAHRGQLITELQRQSESLGSARDARVSSNFVNFAEGSAADEANGVPALQERSFPGIGGGSGSQQSGGCDRIPGLCCLVQAILSQNIRTELPGSPLAAAPPSRLPSPAAAVPVDPPLPAKASGKFEHSCSAAAASAPNMPLTWAVRPEILPPTSTARRISLQQKGKCSRCLAHFQLPVRAASISGVAPLSFRSHFASNDSSVSSRRWSRRAARCAAVSPFASAALGFALSSIKYKMHFSVCTGVSGASATSMRTVRRAASALVTTWRVASRRTCPKSPRMTSCLSSARESGRAAAASAADFIGTGAAAANSFSPCLLRLRLLCWLVRPPLPSFLPLPLALREQQNCCNVSALLLECQLEQLSVCRACTVRPDLTMKLRASAVTTIPSAQRLLAVDGSVSRLELARWPLQLQLPLLLLHGDRQQWRQKVQKWHQLGEASLPLCGVKFLAGKSFCWKKSVRGKFVRENLGGKSSAGKSRRGNFLRETLAAVKTRCGRISCGESSCSKFSSREKLAAGKSRDVSKSEVNEQFEYLNWPNGPHSGGPNSGKPNSKGPHSGGPRSRGPNSGELLSGGLHSGKLNFKGPHFGGPHSGGPHFGGPHSAGRTPAGRTPAGRTPVGRTPAGRTPASRTLAGRTSAGRIPRGRTLAAQEAEGRTSAGQEAVKEKMFSTKIEKF</sequence>
<feature type="compositionally biased region" description="Polar residues" evidence="1">
    <location>
        <begin position="103"/>
        <end position="133"/>
    </location>
</feature>
<dbReference type="WBParaSite" id="maker-uti_cns_0001989-snap-gene-0.8-mRNA-1">
    <property type="protein sequence ID" value="maker-uti_cns_0001989-snap-gene-0.8-mRNA-1"/>
    <property type="gene ID" value="maker-uti_cns_0001989-snap-gene-0.8"/>
</dbReference>
<feature type="region of interest" description="Disordered" evidence="1">
    <location>
        <begin position="198"/>
        <end position="234"/>
    </location>
</feature>
<evidence type="ECO:0000313" key="2">
    <source>
        <dbReference type="Proteomes" id="UP000095280"/>
    </source>
</evidence>
<feature type="compositionally biased region" description="Basic and acidic residues" evidence="1">
    <location>
        <begin position="218"/>
        <end position="234"/>
    </location>
</feature>
<accession>A0A1I8GH52</accession>
<proteinExistence type="predicted"/>
<reference evidence="3" key="1">
    <citation type="submission" date="2016-11" db="UniProtKB">
        <authorList>
            <consortium name="WormBaseParasite"/>
        </authorList>
    </citation>
    <scope>IDENTIFICATION</scope>
</reference>
<feature type="compositionally biased region" description="Gly residues" evidence="1">
    <location>
        <begin position="1342"/>
        <end position="1353"/>
    </location>
</feature>
<feature type="compositionally biased region" description="Basic and acidic residues" evidence="1">
    <location>
        <begin position="1418"/>
        <end position="1431"/>
    </location>
</feature>
<organism evidence="2 3">
    <name type="scientific">Macrostomum lignano</name>
    <dbReference type="NCBI Taxonomy" id="282301"/>
    <lineage>
        <taxon>Eukaryota</taxon>
        <taxon>Metazoa</taxon>
        <taxon>Spiralia</taxon>
        <taxon>Lophotrochozoa</taxon>
        <taxon>Platyhelminthes</taxon>
        <taxon>Rhabditophora</taxon>
        <taxon>Macrostomorpha</taxon>
        <taxon>Macrostomida</taxon>
        <taxon>Macrostomidae</taxon>
        <taxon>Macrostomum</taxon>
    </lineage>
</organism>
<protein>
    <submittedName>
        <fullName evidence="3">Uncharacterized protein</fullName>
    </submittedName>
</protein>
<feature type="compositionally biased region" description="Basic residues" evidence="1">
    <location>
        <begin position="148"/>
        <end position="161"/>
    </location>
</feature>
<feature type="region of interest" description="Disordered" evidence="1">
    <location>
        <begin position="801"/>
        <end position="823"/>
    </location>
</feature>
<name>A0A1I8GH52_9PLAT</name>
<feature type="region of interest" description="Disordered" evidence="1">
    <location>
        <begin position="1289"/>
        <end position="1431"/>
    </location>
</feature>
<feature type="region of interest" description="Disordered" evidence="1">
    <location>
        <begin position="72"/>
        <end position="165"/>
    </location>
</feature>
<feature type="compositionally biased region" description="Low complexity" evidence="1">
    <location>
        <begin position="1303"/>
        <end position="1341"/>
    </location>
</feature>